<evidence type="ECO:0000313" key="2">
    <source>
        <dbReference type="Proteomes" id="UP001204953"/>
    </source>
</evidence>
<reference evidence="1" key="1">
    <citation type="submission" date="2022-06" db="EMBL/GenBank/DDBJ databases">
        <title>New cyanobacteria of genus Symplocastrum in benthos of Lake Baikal.</title>
        <authorList>
            <person name="Sorokovikova E."/>
            <person name="Tikhonova I."/>
            <person name="Krasnopeev A."/>
            <person name="Evseev P."/>
            <person name="Gladkikh A."/>
            <person name="Belykh O."/>
        </authorList>
    </citation>
    <scope>NUCLEOTIDE SEQUENCE</scope>
    <source>
        <strain evidence="1">BBK-W-15</strain>
    </source>
</reference>
<accession>A0AAE3GTG6</accession>
<evidence type="ECO:0000313" key="1">
    <source>
        <dbReference type="EMBL" id="MCP2729468.1"/>
    </source>
</evidence>
<evidence type="ECO:0008006" key="3">
    <source>
        <dbReference type="Google" id="ProtNLM"/>
    </source>
</evidence>
<dbReference type="SUPFAM" id="SSF50998">
    <property type="entry name" value="Quinoprotein alcohol dehydrogenase-like"/>
    <property type="match status" value="1"/>
</dbReference>
<gene>
    <name evidence="1" type="ORF">NJ959_13505</name>
</gene>
<proteinExistence type="predicted"/>
<comment type="caution">
    <text evidence="1">The sequence shown here is derived from an EMBL/GenBank/DDBJ whole genome shotgun (WGS) entry which is preliminary data.</text>
</comment>
<protein>
    <recommendedName>
        <fullName evidence="3">WD40 repeat domain-containing protein</fullName>
    </recommendedName>
</protein>
<dbReference type="InterPro" id="IPR011047">
    <property type="entry name" value="Quinoprotein_ADH-like_sf"/>
</dbReference>
<dbReference type="Gene3D" id="2.130.10.10">
    <property type="entry name" value="YVTN repeat-like/Quinoprotein amine dehydrogenase"/>
    <property type="match status" value="1"/>
</dbReference>
<organism evidence="1 2">
    <name type="scientific">Limnofasciculus baicalensis BBK-W-15</name>
    <dbReference type="NCBI Taxonomy" id="2699891"/>
    <lineage>
        <taxon>Bacteria</taxon>
        <taxon>Bacillati</taxon>
        <taxon>Cyanobacteriota</taxon>
        <taxon>Cyanophyceae</taxon>
        <taxon>Coleofasciculales</taxon>
        <taxon>Coleofasciculaceae</taxon>
        <taxon>Limnofasciculus</taxon>
        <taxon>Limnofasciculus baicalensis</taxon>
    </lineage>
</organism>
<dbReference type="Proteomes" id="UP001204953">
    <property type="component" value="Unassembled WGS sequence"/>
</dbReference>
<name>A0AAE3GTG6_9CYAN</name>
<dbReference type="InterPro" id="IPR015943">
    <property type="entry name" value="WD40/YVTN_repeat-like_dom_sf"/>
</dbReference>
<dbReference type="EMBL" id="JAMZMM010000118">
    <property type="protein sequence ID" value="MCP2729468.1"/>
    <property type="molecule type" value="Genomic_DNA"/>
</dbReference>
<sequence>MGKIRTSIWLLAVVVGIGIILTNCMGELRGDMTLSQTSSLGLPYSPAVLASNGEVILVADRSGSLLFWQWPESPGSAIKAHEDSPKAVAIGRDFATTGGWDLTVKRWDAIAQKPRFSVKPFKGRITAICAQGDDLVVAGANRDTTNKSSEKEDRVFLQPGELRRVDATGKLTPIPLESAGQIDELACGDGWILAIDRGAKDSLRWIEGSEQSTIPLAKGPATALASLRTEALVADGAGIWAINPKDGTRKSVATFEPDSPQVLALLAINDSIVGATSEGVFRWPGATRLSPKKMQPVALAKHGNSLLVLWEDGWLEELDPENGTVLHGAKVPR</sequence>
<keyword evidence="2" id="KW-1185">Reference proteome</keyword>
<dbReference type="AlphaFoldDB" id="A0AAE3GTG6"/>